<dbReference type="GeneID" id="17287746"/>
<dbReference type="AlphaFoldDB" id="L1I556"/>
<feature type="non-terminal residue" evidence="1">
    <location>
        <position position="1"/>
    </location>
</feature>
<reference evidence="3" key="2">
    <citation type="submission" date="2012-11" db="EMBL/GenBank/DDBJ databases">
        <authorList>
            <person name="Kuo A."/>
            <person name="Curtis B.A."/>
            <person name="Tanifuji G."/>
            <person name="Burki F."/>
            <person name="Gruber A."/>
            <person name="Irimia M."/>
            <person name="Maruyama S."/>
            <person name="Arias M.C."/>
            <person name="Ball S.G."/>
            <person name="Gile G.H."/>
            <person name="Hirakawa Y."/>
            <person name="Hopkins J.F."/>
            <person name="Rensing S.A."/>
            <person name="Schmutz J."/>
            <person name="Symeonidi A."/>
            <person name="Elias M."/>
            <person name="Eveleigh R.J."/>
            <person name="Herman E.K."/>
            <person name="Klute M.J."/>
            <person name="Nakayama T."/>
            <person name="Obornik M."/>
            <person name="Reyes-Prieto A."/>
            <person name="Armbrust E.V."/>
            <person name="Aves S.J."/>
            <person name="Beiko R.G."/>
            <person name="Coutinho P."/>
            <person name="Dacks J.B."/>
            <person name="Durnford D.G."/>
            <person name="Fast N.M."/>
            <person name="Green B.R."/>
            <person name="Grisdale C."/>
            <person name="Hempe F."/>
            <person name="Henrissat B."/>
            <person name="Hoppner M.P."/>
            <person name="Ishida K.-I."/>
            <person name="Kim E."/>
            <person name="Koreny L."/>
            <person name="Kroth P.G."/>
            <person name="Liu Y."/>
            <person name="Malik S.-B."/>
            <person name="Maier U.G."/>
            <person name="McRose D."/>
            <person name="Mock T."/>
            <person name="Neilson J.A."/>
            <person name="Onodera N.T."/>
            <person name="Poole A.M."/>
            <person name="Pritham E.J."/>
            <person name="Richards T.A."/>
            <person name="Rocap G."/>
            <person name="Roy S.W."/>
            <person name="Sarai C."/>
            <person name="Schaack S."/>
            <person name="Shirato S."/>
            <person name="Slamovits C.H."/>
            <person name="Spencer D.F."/>
            <person name="Suzuki S."/>
            <person name="Worden A.Z."/>
            <person name="Zauner S."/>
            <person name="Barry K."/>
            <person name="Bell C."/>
            <person name="Bharti A.K."/>
            <person name="Crow J.A."/>
            <person name="Grimwood J."/>
            <person name="Kramer R."/>
            <person name="Lindquist E."/>
            <person name="Lucas S."/>
            <person name="Salamov A."/>
            <person name="McFadden G.I."/>
            <person name="Lane C.E."/>
            <person name="Keeling P.J."/>
            <person name="Gray M.W."/>
            <person name="Grigoriev I.V."/>
            <person name="Archibald J.M."/>
        </authorList>
    </citation>
    <scope>NUCLEOTIDE SEQUENCE</scope>
    <source>
        <strain evidence="3">CCMP2712</strain>
    </source>
</reference>
<evidence type="ECO:0000313" key="1">
    <source>
        <dbReference type="EMBL" id="EKX31024.1"/>
    </source>
</evidence>
<dbReference type="KEGG" id="gtt:GUITHDRAFT_149542"/>
<dbReference type="EnsemblProtists" id="EKX31024">
    <property type="protein sequence ID" value="EKX31024"/>
    <property type="gene ID" value="GUITHDRAFT_149542"/>
</dbReference>
<dbReference type="RefSeq" id="XP_005818004.1">
    <property type="nucleotide sequence ID" value="XM_005817947.1"/>
</dbReference>
<sequence>MHVAQALALLLLCSTLLVIAIVLVLLVTFPSVCTIQLHSPTSHGPSQVAAQPPCSNVQELVLDVQLAIQQHQAAWLLMACHAERARSRCSSDVEHLPCQADAAALKKTMDSKVEVDVH</sequence>
<reference evidence="1 3" key="1">
    <citation type="journal article" date="2012" name="Nature">
        <title>Algal genomes reveal evolutionary mosaicism and the fate of nucleomorphs.</title>
        <authorList>
            <consortium name="DOE Joint Genome Institute"/>
            <person name="Curtis B.A."/>
            <person name="Tanifuji G."/>
            <person name="Burki F."/>
            <person name="Gruber A."/>
            <person name="Irimia M."/>
            <person name="Maruyama S."/>
            <person name="Arias M.C."/>
            <person name="Ball S.G."/>
            <person name="Gile G.H."/>
            <person name="Hirakawa Y."/>
            <person name="Hopkins J.F."/>
            <person name="Kuo A."/>
            <person name="Rensing S.A."/>
            <person name="Schmutz J."/>
            <person name="Symeonidi A."/>
            <person name="Elias M."/>
            <person name="Eveleigh R.J."/>
            <person name="Herman E.K."/>
            <person name="Klute M.J."/>
            <person name="Nakayama T."/>
            <person name="Obornik M."/>
            <person name="Reyes-Prieto A."/>
            <person name="Armbrust E.V."/>
            <person name="Aves S.J."/>
            <person name="Beiko R.G."/>
            <person name="Coutinho P."/>
            <person name="Dacks J.B."/>
            <person name="Durnford D.G."/>
            <person name="Fast N.M."/>
            <person name="Green B.R."/>
            <person name="Grisdale C.J."/>
            <person name="Hempel F."/>
            <person name="Henrissat B."/>
            <person name="Hoppner M.P."/>
            <person name="Ishida K."/>
            <person name="Kim E."/>
            <person name="Koreny L."/>
            <person name="Kroth P.G."/>
            <person name="Liu Y."/>
            <person name="Malik S.B."/>
            <person name="Maier U.G."/>
            <person name="McRose D."/>
            <person name="Mock T."/>
            <person name="Neilson J.A."/>
            <person name="Onodera N.T."/>
            <person name="Poole A.M."/>
            <person name="Pritham E.J."/>
            <person name="Richards T.A."/>
            <person name="Rocap G."/>
            <person name="Roy S.W."/>
            <person name="Sarai C."/>
            <person name="Schaack S."/>
            <person name="Shirato S."/>
            <person name="Slamovits C.H."/>
            <person name="Spencer D.F."/>
            <person name="Suzuki S."/>
            <person name="Worden A.Z."/>
            <person name="Zauner S."/>
            <person name="Barry K."/>
            <person name="Bell C."/>
            <person name="Bharti A.K."/>
            <person name="Crow J.A."/>
            <person name="Grimwood J."/>
            <person name="Kramer R."/>
            <person name="Lindquist E."/>
            <person name="Lucas S."/>
            <person name="Salamov A."/>
            <person name="McFadden G.I."/>
            <person name="Lane C.E."/>
            <person name="Keeling P.J."/>
            <person name="Gray M.W."/>
            <person name="Grigoriev I.V."/>
            <person name="Archibald J.M."/>
        </authorList>
    </citation>
    <scope>NUCLEOTIDE SEQUENCE</scope>
    <source>
        <strain evidence="1 3">CCMP2712</strain>
    </source>
</reference>
<organism evidence="1">
    <name type="scientific">Guillardia theta (strain CCMP2712)</name>
    <name type="common">Cryptophyte</name>
    <dbReference type="NCBI Taxonomy" id="905079"/>
    <lineage>
        <taxon>Eukaryota</taxon>
        <taxon>Cryptophyceae</taxon>
        <taxon>Pyrenomonadales</taxon>
        <taxon>Geminigeraceae</taxon>
        <taxon>Guillardia</taxon>
    </lineage>
</organism>
<dbReference type="PaxDb" id="55529-EKX31024"/>
<evidence type="ECO:0000313" key="2">
    <source>
        <dbReference type="EnsemblProtists" id="EKX31024"/>
    </source>
</evidence>
<dbReference type="HOGENOM" id="CLU_2079228_0_0_1"/>
<name>L1I556_GUITC</name>
<dbReference type="Proteomes" id="UP000011087">
    <property type="component" value="Unassembled WGS sequence"/>
</dbReference>
<gene>
    <name evidence="1" type="ORF">GUITHDRAFT_149542</name>
</gene>
<reference evidence="2" key="3">
    <citation type="submission" date="2015-06" db="UniProtKB">
        <authorList>
            <consortium name="EnsemblProtists"/>
        </authorList>
    </citation>
    <scope>IDENTIFICATION</scope>
</reference>
<accession>L1I556</accession>
<proteinExistence type="predicted"/>
<evidence type="ECO:0000313" key="3">
    <source>
        <dbReference type="Proteomes" id="UP000011087"/>
    </source>
</evidence>
<dbReference type="EMBL" id="JH993391">
    <property type="protein sequence ID" value="EKX31024.1"/>
    <property type="molecule type" value="Genomic_DNA"/>
</dbReference>
<protein>
    <submittedName>
        <fullName evidence="1 2">Uncharacterized protein</fullName>
    </submittedName>
</protein>
<keyword evidence="3" id="KW-1185">Reference proteome</keyword>